<protein>
    <recommendedName>
        <fullName evidence="5">DUF4352 domain-containing protein</fullName>
    </recommendedName>
</protein>
<feature type="signal peptide" evidence="2">
    <location>
        <begin position="1"/>
        <end position="21"/>
    </location>
</feature>
<name>A0A7W5CDD5_9BACL</name>
<feature type="region of interest" description="Disordered" evidence="1">
    <location>
        <begin position="33"/>
        <end position="52"/>
    </location>
</feature>
<proteinExistence type="predicted"/>
<evidence type="ECO:0000256" key="1">
    <source>
        <dbReference type="SAM" id="MobiDB-lite"/>
    </source>
</evidence>
<dbReference type="RefSeq" id="WP_183569582.1">
    <property type="nucleotide sequence ID" value="NZ_CBCSLB010000022.1"/>
</dbReference>
<dbReference type="PROSITE" id="PS51257">
    <property type="entry name" value="PROKAR_LIPOPROTEIN"/>
    <property type="match status" value="1"/>
</dbReference>
<dbReference type="Proteomes" id="UP000518605">
    <property type="component" value="Unassembled WGS sequence"/>
</dbReference>
<reference evidence="3 4" key="1">
    <citation type="submission" date="2020-08" db="EMBL/GenBank/DDBJ databases">
        <title>Genomic Encyclopedia of Type Strains, Phase III (KMG-III): the genomes of soil and plant-associated and newly described type strains.</title>
        <authorList>
            <person name="Whitman W."/>
        </authorList>
    </citation>
    <scope>NUCLEOTIDE SEQUENCE [LARGE SCALE GENOMIC DNA]</scope>
    <source>
        <strain evidence="3 4">CECT 8234</strain>
    </source>
</reference>
<dbReference type="AlphaFoldDB" id="A0A7W5CDD5"/>
<sequence length="164" mass="17952">MNKMKLIYVCATMLVLLLASACGVKSNDGYTNNANVQPTDPAKDTNAVNAGGSVENEDDILIIVDQTPKPIEGNSFDFVVKKLPEGYALAEMQWISDKSKVINTVQEAIAHGGNGEDGFYISGNGQFSGFFYPDSMKGEEGKVTFIFRNEQGKERTWQKSITLK</sequence>
<keyword evidence="2" id="KW-0732">Signal</keyword>
<feature type="chain" id="PRO_5039213501" description="DUF4352 domain-containing protein" evidence="2">
    <location>
        <begin position="22"/>
        <end position="164"/>
    </location>
</feature>
<keyword evidence="4" id="KW-1185">Reference proteome</keyword>
<evidence type="ECO:0000313" key="4">
    <source>
        <dbReference type="Proteomes" id="UP000518605"/>
    </source>
</evidence>
<evidence type="ECO:0008006" key="5">
    <source>
        <dbReference type="Google" id="ProtNLM"/>
    </source>
</evidence>
<organism evidence="3 4">
    <name type="scientific">Paenibacillus endophyticus</name>
    <dbReference type="NCBI Taxonomy" id="1294268"/>
    <lineage>
        <taxon>Bacteria</taxon>
        <taxon>Bacillati</taxon>
        <taxon>Bacillota</taxon>
        <taxon>Bacilli</taxon>
        <taxon>Bacillales</taxon>
        <taxon>Paenibacillaceae</taxon>
        <taxon>Paenibacillus</taxon>
    </lineage>
</organism>
<evidence type="ECO:0000256" key="2">
    <source>
        <dbReference type="SAM" id="SignalP"/>
    </source>
</evidence>
<evidence type="ECO:0000313" key="3">
    <source>
        <dbReference type="EMBL" id="MBB3155145.1"/>
    </source>
</evidence>
<dbReference type="EMBL" id="JACHXW010000022">
    <property type="protein sequence ID" value="MBB3155145.1"/>
    <property type="molecule type" value="Genomic_DNA"/>
</dbReference>
<comment type="caution">
    <text evidence="3">The sequence shown here is derived from an EMBL/GenBank/DDBJ whole genome shotgun (WGS) entry which is preliminary data.</text>
</comment>
<gene>
    <name evidence="3" type="ORF">FHS16_005253</name>
</gene>
<accession>A0A7W5CDD5</accession>